<sequence length="99" mass="10927">MSEQVRPIVEDLVMNLLLSADLTPAQRADFGIATDDHYRAMRDAIDEVVETQGMWPLLRELDAALGDGAKLTAFVKRYAPHWGGIQYTTALDGLPRGEA</sequence>
<protein>
    <submittedName>
        <fullName evidence="1">Uncharacterized protein</fullName>
    </submittedName>
</protein>
<keyword evidence="2" id="KW-1185">Reference proteome</keyword>
<evidence type="ECO:0000313" key="2">
    <source>
        <dbReference type="Proteomes" id="UP000050509"/>
    </source>
</evidence>
<accession>A0A0P9CYS3</accession>
<name>A0A0P9CYS3_9CHLR</name>
<comment type="caution">
    <text evidence="1">The sequence shown here is derived from an EMBL/GenBank/DDBJ whole genome shotgun (WGS) entry which is preliminary data.</text>
</comment>
<evidence type="ECO:0000313" key="1">
    <source>
        <dbReference type="EMBL" id="KPV50740.1"/>
    </source>
</evidence>
<proteinExistence type="predicted"/>
<dbReference type="AlphaFoldDB" id="A0A0P9CYS3"/>
<reference evidence="1 2" key="1">
    <citation type="submission" date="2015-09" db="EMBL/GenBank/DDBJ databases">
        <title>Draft genome sequence of Kouleothrix aurantiaca JCM 19913.</title>
        <authorList>
            <person name="Hemp J."/>
        </authorList>
    </citation>
    <scope>NUCLEOTIDE SEQUENCE [LARGE SCALE GENOMIC DNA]</scope>
    <source>
        <strain evidence="1 2">COM-B</strain>
    </source>
</reference>
<organism evidence="1 2">
    <name type="scientific">Kouleothrix aurantiaca</name>
    <dbReference type="NCBI Taxonomy" id="186479"/>
    <lineage>
        <taxon>Bacteria</taxon>
        <taxon>Bacillati</taxon>
        <taxon>Chloroflexota</taxon>
        <taxon>Chloroflexia</taxon>
        <taxon>Chloroflexales</taxon>
        <taxon>Roseiflexineae</taxon>
        <taxon>Roseiflexaceae</taxon>
        <taxon>Kouleothrix</taxon>
    </lineage>
</organism>
<dbReference type="EMBL" id="LJCR01001237">
    <property type="protein sequence ID" value="KPV50740.1"/>
    <property type="molecule type" value="Genomic_DNA"/>
</dbReference>
<dbReference type="Proteomes" id="UP000050509">
    <property type="component" value="Unassembled WGS sequence"/>
</dbReference>
<gene>
    <name evidence="1" type="ORF">SE17_25175</name>
</gene>